<proteinExistence type="predicted"/>
<accession>A0A553PKW5</accession>
<name>A0A553PKW5_TIGCA</name>
<evidence type="ECO:0000313" key="2">
    <source>
        <dbReference type="Proteomes" id="UP000318571"/>
    </source>
</evidence>
<protein>
    <submittedName>
        <fullName evidence="1">Uncharacterized protein</fullName>
    </submittedName>
</protein>
<sequence length="78" mass="8665">MVATDLFQYGGAYYMIYVDCFSGFMLRLFGHLLRSPVPAHWIRLLNVGTDLGRSLGHRTAVVTISIVHLGAYFGGTEN</sequence>
<dbReference type="EMBL" id="VCGU01000003">
    <property type="protein sequence ID" value="TRY78325.1"/>
    <property type="molecule type" value="Genomic_DNA"/>
</dbReference>
<reference evidence="1 2" key="1">
    <citation type="journal article" date="2018" name="Nat. Ecol. Evol.">
        <title>Genomic signatures of mitonuclear coevolution across populations of Tigriopus californicus.</title>
        <authorList>
            <person name="Barreto F.S."/>
            <person name="Watson E.T."/>
            <person name="Lima T.G."/>
            <person name="Willett C.S."/>
            <person name="Edmands S."/>
            <person name="Li W."/>
            <person name="Burton R.S."/>
        </authorList>
    </citation>
    <scope>NUCLEOTIDE SEQUENCE [LARGE SCALE GENOMIC DNA]</scope>
    <source>
        <strain evidence="1 2">San Diego</strain>
    </source>
</reference>
<organism evidence="1 2">
    <name type="scientific">Tigriopus californicus</name>
    <name type="common">Marine copepod</name>
    <dbReference type="NCBI Taxonomy" id="6832"/>
    <lineage>
        <taxon>Eukaryota</taxon>
        <taxon>Metazoa</taxon>
        <taxon>Ecdysozoa</taxon>
        <taxon>Arthropoda</taxon>
        <taxon>Crustacea</taxon>
        <taxon>Multicrustacea</taxon>
        <taxon>Hexanauplia</taxon>
        <taxon>Copepoda</taxon>
        <taxon>Harpacticoida</taxon>
        <taxon>Harpacticidae</taxon>
        <taxon>Tigriopus</taxon>
    </lineage>
</organism>
<comment type="caution">
    <text evidence="1">The sequence shown here is derived from an EMBL/GenBank/DDBJ whole genome shotgun (WGS) entry which is preliminary data.</text>
</comment>
<keyword evidence="2" id="KW-1185">Reference proteome</keyword>
<evidence type="ECO:0000313" key="1">
    <source>
        <dbReference type="EMBL" id="TRY78325.1"/>
    </source>
</evidence>
<dbReference type="AlphaFoldDB" id="A0A553PKW5"/>
<gene>
    <name evidence="1" type="ORF">TCAL_15356</name>
</gene>
<dbReference type="Proteomes" id="UP000318571">
    <property type="component" value="Chromosome 11"/>
</dbReference>